<evidence type="ECO:0000313" key="2">
    <source>
        <dbReference type="EMBL" id="KAJ7323521.1"/>
    </source>
</evidence>
<dbReference type="Pfam" id="PF20703">
    <property type="entry name" value="nSTAND1"/>
    <property type="match status" value="1"/>
</dbReference>
<dbReference type="Proteomes" id="UP001218218">
    <property type="component" value="Unassembled WGS sequence"/>
</dbReference>
<sequence length="373" mass="41547">LPSEPKIFHGRESELSDILQLLRIKAPRIAILGTGGMGKTSLARAVLHHAEVSAQYTQHRYFVACDSATNKVELAAHIGAHLGLKPGKDLTQAVIRFFVTASPSLLILDNLETVWEPTELRGDIEEFLSLLTDLTDLALIITMRGAERPAKVQWSHPFLIPLQPLKHQAAQQTFIDIAENHHNPEDIDQVLSFTDNMPLAINLIAHLVDVEGCLSVLSRWETERTSVISQGYDKKSNLDVSISVSLSSPRIKAVPHAQELLSLLSMLPDGLSDVELLQSNLPIENIQNCKTTLIRTALAYLDDKEQLKALVPIREYMQKTHPPGNELVKLLFEHFHELLELYKDFSGTEMNSATVGQISLHLGNIQSLLQNRL</sequence>
<dbReference type="PANTHER" id="PTHR47691">
    <property type="entry name" value="REGULATOR-RELATED"/>
    <property type="match status" value="1"/>
</dbReference>
<comment type="caution">
    <text evidence="2">The sequence shown here is derived from an EMBL/GenBank/DDBJ whole genome shotgun (WGS) entry which is preliminary data.</text>
</comment>
<dbReference type="PANTHER" id="PTHR47691:SF3">
    <property type="entry name" value="HTH-TYPE TRANSCRIPTIONAL REGULATOR RV0890C-RELATED"/>
    <property type="match status" value="1"/>
</dbReference>
<dbReference type="AlphaFoldDB" id="A0AAD7EGN9"/>
<organism evidence="2 3">
    <name type="scientific">Mycena albidolilacea</name>
    <dbReference type="NCBI Taxonomy" id="1033008"/>
    <lineage>
        <taxon>Eukaryota</taxon>
        <taxon>Fungi</taxon>
        <taxon>Dikarya</taxon>
        <taxon>Basidiomycota</taxon>
        <taxon>Agaricomycotina</taxon>
        <taxon>Agaricomycetes</taxon>
        <taxon>Agaricomycetidae</taxon>
        <taxon>Agaricales</taxon>
        <taxon>Marasmiineae</taxon>
        <taxon>Mycenaceae</taxon>
        <taxon>Mycena</taxon>
    </lineage>
</organism>
<evidence type="ECO:0000259" key="1">
    <source>
        <dbReference type="Pfam" id="PF20703"/>
    </source>
</evidence>
<feature type="domain" description="Novel STAND NTPase 1" evidence="1">
    <location>
        <begin position="4"/>
        <end position="145"/>
    </location>
</feature>
<dbReference type="GO" id="GO:0016787">
    <property type="term" value="F:hydrolase activity"/>
    <property type="evidence" value="ECO:0007669"/>
    <property type="project" value="UniProtKB-KW"/>
</dbReference>
<protein>
    <submittedName>
        <fullName evidence="2">P-loop containing nucleoside triphosphate hydrolase protein</fullName>
    </submittedName>
</protein>
<dbReference type="PRINTS" id="PR00364">
    <property type="entry name" value="DISEASERSIST"/>
</dbReference>
<name>A0AAD7EGN9_9AGAR</name>
<dbReference type="InterPro" id="IPR027417">
    <property type="entry name" value="P-loop_NTPase"/>
</dbReference>
<gene>
    <name evidence="2" type="ORF">DFH08DRAFT_643252</name>
</gene>
<dbReference type="SUPFAM" id="SSF52540">
    <property type="entry name" value="P-loop containing nucleoside triphosphate hydrolases"/>
    <property type="match status" value="1"/>
</dbReference>
<keyword evidence="2" id="KW-0378">Hydrolase</keyword>
<dbReference type="Gene3D" id="3.40.50.300">
    <property type="entry name" value="P-loop containing nucleotide triphosphate hydrolases"/>
    <property type="match status" value="1"/>
</dbReference>
<reference evidence="2" key="1">
    <citation type="submission" date="2023-03" db="EMBL/GenBank/DDBJ databases">
        <title>Massive genome expansion in bonnet fungi (Mycena s.s.) driven by repeated elements and novel gene families across ecological guilds.</title>
        <authorList>
            <consortium name="Lawrence Berkeley National Laboratory"/>
            <person name="Harder C.B."/>
            <person name="Miyauchi S."/>
            <person name="Viragh M."/>
            <person name="Kuo A."/>
            <person name="Thoen E."/>
            <person name="Andreopoulos B."/>
            <person name="Lu D."/>
            <person name="Skrede I."/>
            <person name="Drula E."/>
            <person name="Henrissat B."/>
            <person name="Morin E."/>
            <person name="Kohler A."/>
            <person name="Barry K."/>
            <person name="LaButti K."/>
            <person name="Morin E."/>
            <person name="Salamov A."/>
            <person name="Lipzen A."/>
            <person name="Mereny Z."/>
            <person name="Hegedus B."/>
            <person name="Baldrian P."/>
            <person name="Stursova M."/>
            <person name="Weitz H."/>
            <person name="Taylor A."/>
            <person name="Grigoriev I.V."/>
            <person name="Nagy L.G."/>
            <person name="Martin F."/>
            <person name="Kauserud H."/>
        </authorList>
    </citation>
    <scope>NUCLEOTIDE SEQUENCE</scope>
    <source>
        <strain evidence="2">CBHHK002</strain>
    </source>
</reference>
<dbReference type="EMBL" id="JARIHO010000046">
    <property type="protein sequence ID" value="KAJ7323521.1"/>
    <property type="molecule type" value="Genomic_DNA"/>
</dbReference>
<proteinExistence type="predicted"/>
<feature type="non-terminal residue" evidence="2">
    <location>
        <position position="373"/>
    </location>
</feature>
<dbReference type="InterPro" id="IPR049052">
    <property type="entry name" value="nSTAND1"/>
</dbReference>
<keyword evidence="3" id="KW-1185">Reference proteome</keyword>
<evidence type="ECO:0000313" key="3">
    <source>
        <dbReference type="Proteomes" id="UP001218218"/>
    </source>
</evidence>
<accession>A0AAD7EGN9</accession>
<feature type="non-terminal residue" evidence="2">
    <location>
        <position position="1"/>
    </location>
</feature>